<accession>A0A9K3CN30</accession>
<evidence type="ECO:0000313" key="1">
    <source>
        <dbReference type="EMBL" id="GIQ80116.1"/>
    </source>
</evidence>
<proteinExistence type="predicted"/>
<gene>
    <name evidence="1" type="ORF">KIPB_000862</name>
</gene>
<organism evidence="1 2">
    <name type="scientific">Kipferlia bialata</name>
    <dbReference type="NCBI Taxonomy" id="797122"/>
    <lineage>
        <taxon>Eukaryota</taxon>
        <taxon>Metamonada</taxon>
        <taxon>Carpediemonas-like organisms</taxon>
        <taxon>Kipferlia</taxon>
    </lineage>
</organism>
<dbReference type="Proteomes" id="UP000265618">
    <property type="component" value="Unassembled WGS sequence"/>
</dbReference>
<evidence type="ECO:0000313" key="2">
    <source>
        <dbReference type="Proteomes" id="UP000265618"/>
    </source>
</evidence>
<sequence length="216" mass="24633">MGTRGAHGFRVRGEDKVAYNDKDSYPDCLGEEVIRFIQQIGSVKRLRSIARRMDLVDEDDAPTFGYLGIVGRLIALVVKWRRHATGWHYLSLEYSRSLDWYRRVGCIPGNAEFLLDGLFCEWAYIINVDSETLEIYATTNSDNTPQGRYCTIHPEPDMDGEVRRGVSLLFEVPLSIVIGMSDVNTDRLVSLLTELPESGIPHERCNQLMLDTHHQE</sequence>
<dbReference type="AlphaFoldDB" id="A0A9K3CN30"/>
<comment type="caution">
    <text evidence="1">The sequence shown here is derived from an EMBL/GenBank/DDBJ whole genome shotgun (WGS) entry which is preliminary data.</text>
</comment>
<dbReference type="EMBL" id="BDIP01000107">
    <property type="protein sequence ID" value="GIQ80116.1"/>
    <property type="molecule type" value="Genomic_DNA"/>
</dbReference>
<dbReference type="OrthoDB" id="3229878at2759"/>
<keyword evidence="2" id="KW-1185">Reference proteome</keyword>
<reference evidence="1 2" key="1">
    <citation type="journal article" date="2018" name="PLoS ONE">
        <title>The draft genome of Kipferlia bialata reveals reductive genome evolution in fornicate parasites.</title>
        <authorList>
            <person name="Tanifuji G."/>
            <person name="Takabayashi S."/>
            <person name="Kume K."/>
            <person name="Takagi M."/>
            <person name="Nakayama T."/>
            <person name="Kamikawa R."/>
            <person name="Inagaki Y."/>
            <person name="Hashimoto T."/>
        </authorList>
    </citation>
    <scope>NUCLEOTIDE SEQUENCE [LARGE SCALE GENOMIC DNA]</scope>
    <source>
        <strain evidence="1">NY0173</strain>
    </source>
</reference>
<name>A0A9K3CN30_9EUKA</name>
<protein>
    <submittedName>
        <fullName evidence="1">Uncharacterized protein</fullName>
    </submittedName>
</protein>